<dbReference type="FunFam" id="3.30.40.10:FF:000391">
    <property type="entry name" value="E3 ubiquitin protein ligase RIE1"/>
    <property type="match status" value="1"/>
</dbReference>
<reference evidence="17" key="1">
    <citation type="journal article" date="2020" name="Nat. Commun.">
        <title>Genome assembly of wild tea tree DASZ reveals pedigree and selection history of tea varieties.</title>
        <authorList>
            <person name="Zhang W."/>
            <person name="Zhang Y."/>
            <person name="Qiu H."/>
            <person name="Guo Y."/>
            <person name="Wan H."/>
            <person name="Zhang X."/>
            <person name="Scossa F."/>
            <person name="Alseekh S."/>
            <person name="Zhang Q."/>
            <person name="Wang P."/>
            <person name="Xu L."/>
            <person name="Schmidt M.H."/>
            <person name="Jia X."/>
            <person name="Li D."/>
            <person name="Zhu A."/>
            <person name="Guo F."/>
            <person name="Chen W."/>
            <person name="Ni D."/>
            <person name="Usadel B."/>
            <person name="Fernie A.R."/>
            <person name="Wen W."/>
        </authorList>
    </citation>
    <scope>NUCLEOTIDE SEQUENCE [LARGE SCALE GENOMIC DNA]</scope>
    <source>
        <strain evidence="17">cv. G240</strain>
    </source>
</reference>
<feature type="transmembrane region" description="Helical" evidence="14">
    <location>
        <begin position="170"/>
        <end position="191"/>
    </location>
</feature>
<evidence type="ECO:0000256" key="11">
    <source>
        <dbReference type="ARBA" id="ARBA00023136"/>
    </source>
</evidence>
<dbReference type="Proteomes" id="UP000593564">
    <property type="component" value="Unassembled WGS sequence"/>
</dbReference>
<protein>
    <recommendedName>
        <fullName evidence="3">RING-type E3 ubiquitin transferase</fullName>
        <ecNumber evidence="3">2.3.2.27</ecNumber>
    </recommendedName>
</protein>
<dbReference type="PROSITE" id="PS50089">
    <property type="entry name" value="ZF_RING_2"/>
    <property type="match status" value="1"/>
</dbReference>
<comment type="catalytic activity">
    <reaction evidence="1">
        <text>S-ubiquitinyl-[E2 ubiquitin-conjugating enzyme]-L-cysteine + [acceptor protein]-L-lysine = [E2 ubiquitin-conjugating enzyme]-L-cysteine + N(6)-ubiquitinyl-[acceptor protein]-L-lysine.</text>
        <dbReference type="EC" id="2.3.2.27"/>
    </reaction>
</comment>
<keyword evidence="10 14" id="KW-1133">Transmembrane helix</keyword>
<evidence type="ECO:0000256" key="7">
    <source>
        <dbReference type="ARBA" id="ARBA00022771"/>
    </source>
</evidence>
<dbReference type="Pfam" id="PF13639">
    <property type="entry name" value="zf-RING_2"/>
    <property type="match status" value="1"/>
</dbReference>
<dbReference type="GO" id="GO:0061630">
    <property type="term" value="F:ubiquitin protein ligase activity"/>
    <property type="evidence" value="ECO:0007669"/>
    <property type="project" value="UniProtKB-EC"/>
</dbReference>
<dbReference type="PANTHER" id="PTHR45977">
    <property type="entry name" value="TARGET OF ERK KINASE MPK-1"/>
    <property type="match status" value="1"/>
</dbReference>
<dbReference type="InterPro" id="IPR013083">
    <property type="entry name" value="Znf_RING/FYVE/PHD"/>
</dbReference>
<evidence type="ECO:0000256" key="2">
    <source>
        <dbReference type="ARBA" id="ARBA00004141"/>
    </source>
</evidence>
<gene>
    <name evidence="16" type="ORF">HYC85_015922</name>
</gene>
<keyword evidence="4" id="KW-0808">Transferase</keyword>
<dbReference type="AlphaFoldDB" id="A0A7J7H1L8"/>
<dbReference type="EC" id="2.3.2.27" evidence="3"/>
<keyword evidence="6" id="KW-0479">Metal-binding</keyword>
<keyword evidence="7 12" id="KW-0863">Zinc-finger</keyword>
<evidence type="ECO:0000256" key="10">
    <source>
        <dbReference type="ARBA" id="ARBA00022989"/>
    </source>
</evidence>
<evidence type="ECO:0000256" key="1">
    <source>
        <dbReference type="ARBA" id="ARBA00000900"/>
    </source>
</evidence>
<evidence type="ECO:0000313" key="16">
    <source>
        <dbReference type="EMBL" id="KAF5945694.1"/>
    </source>
</evidence>
<keyword evidence="17" id="KW-1185">Reference proteome</keyword>
<sequence>MREGNRKNKANYPFYIFSLYRQNVIPLSPSSRLPEEFRNELTESLATVSNPLTTLSLFTISQMAESSAAAAAATTELPTTTPLLRHRQDSAAAATQQTTLAALLGRATGRRGASMLVRETAARQLDERRADWGYSKPVVALDMVWNLAFVVVSVVMLICTVEERPNVPIRVWICGYSLQCLVHVVLVWLEYRRRNRTIRFRDVDASTRTDTNSVDANDSEDEETGGALGISSRSSWTTRCESVNTMASFLWWIVGFYWVVSGGNILLHNAPRLYWYDRNTLAVVFLAFDVFFAIFCVVLACLIGIALCCCLPCIIAILYAVAGQEGASDADLSILPKYKFQISGCEEKPGIGGGRMVPDETSSGCLANERIILPEDAECCICLTPYEDGAQLHALPCNHHFHLTCIVKWLKMNATCPLCKYNILKGMEQV</sequence>
<name>A0A7J7H1L8_CAMSI</name>
<keyword evidence="9" id="KW-0862">Zinc</keyword>
<accession>A0A7J7H1L8</accession>
<keyword evidence="5 14" id="KW-0812">Transmembrane</keyword>
<feature type="region of interest" description="Disordered" evidence="13">
    <location>
        <begin position="209"/>
        <end position="231"/>
    </location>
</feature>
<evidence type="ECO:0000256" key="12">
    <source>
        <dbReference type="PROSITE-ProRule" id="PRU00175"/>
    </source>
</evidence>
<evidence type="ECO:0000256" key="13">
    <source>
        <dbReference type="SAM" id="MobiDB-lite"/>
    </source>
</evidence>
<feature type="transmembrane region" description="Helical" evidence="14">
    <location>
        <begin position="249"/>
        <end position="270"/>
    </location>
</feature>
<feature type="domain" description="RING-type" evidence="15">
    <location>
        <begin position="379"/>
        <end position="420"/>
    </location>
</feature>
<dbReference type="Gene3D" id="3.30.40.10">
    <property type="entry name" value="Zinc/RING finger domain, C3HC4 (zinc finger)"/>
    <property type="match status" value="1"/>
</dbReference>
<dbReference type="PANTHER" id="PTHR45977:SF11">
    <property type="entry name" value="E3 UBIQUITIN PROTEIN LIGASE RIE1"/>
    <property type="match status" value="1"/>
</dbReference>
<proteinExistence type="predicted"/>
<evidence type="ECO:0000256" key="6">
    <source>
        <dbReference type="ARBA" id="ARBA00022723"/>
    </source>
</evidence>
<feature type="transmembrane region" description="Helical" evidence="14">
    <location>
        <begin position="138"/>
        <end position="158"/>
    </location>
</feature>
<dbReference type="SMART" id="SM00184">
    <property type="entry name" value="RING"/>
    <property type="match status" value="1"/>
</dbReference>
<organism evidence="16 17">
    <name type="scientific">Camellia sinensis</name>
    <name type="common">Tea plant</name>
    <name type="synonym">Thea sinensis</name>
    <dbReference type="NCBI Taxonomy" id="4442"/>
    <lineage>
        <taxon>Eukaryota</taxon>
        <taxon>Viridiplantae</taxon>
        <taxon>Streptophyta</taxon>
        <taxon>Embryophyta</taxon>
        <taxon>Tracheophyta</taxon>
        <taxon>Spermatophyta</taxon>
        <taxon>Magnoliopsida</taxon>
        <taxon>eudicotyledons</taxon>
        <taxon>Gunneridae</taxon>
        <taxon>Pentapetalae</taxon>
        <taxon>asterids</taxon>
        <taxon>Ericales</taxon>
        <taxon>Theaceae</taxon>
        <taxon>Camellia</taxon>
    </lineage>
</organism>
<dbReference type="InterPro" id="IPR001841">
    <property type="entry name" value="Znf_RING"/>
</dbReference>
<comment type="caution">
    <text evidence="16">The sequence shown here is derived from an EMBL/GenBank/DDBJ whole genome shotgun (WGS) entry which is preliminary data.</text>
</comment>
<dbReference type="GO" id="GO:0000325">
    <property type="term" value="C:plant-type vacuole"/>
    <property type="evidence" value="ECO:0007669"/>
    <property type="project" value="TreeGrafter"/>
</dbReference>
<feature type="transmembrane region" description="Helical" evidence="14">
    <location>
        <begin position="290"/>
        <end position="321"/>
    </location>
</feature>
<dbReference type="GO" id="GO:0016567">
    <property type="term" value="P:protein ubiquitination"/>
    <property type="evidence" value="ECO:0007669"/>
    <property type="project" value="TreeGrafter"/>
</dbReference>
<evidence type="ECO:0000313" key="17">
    <source>
        <dbReference type="Proteomes" id="UP000593564"/>
    </source>
</evidence>
<dbReference type="GO" id="GO:0006511">
    <property type="term" value="P:ubiquitin-dependent protein catabolic process"/>
    <property type="evidence" value="ECO:0007669"/>
    <property type="project" value="TreeGrafter"/>
</dbReference>
<dbReference type="GO" id="GO:0008270">
    <property type="term" value="F:zinc ion binding"/>
    <property type="evidence" value="ECO:0007669"/>
    <property type="project" value="UniProtKB-KW"/>
</dbReference>
<evidence type="ECO:0000256" key="9">
    <source>
        <dbReference type="ARBA" id="ARBA00022833"/>
    </source>
</evidence>
<evidence type="ECO:0000256" key="5">
    <source>
        <dbReference type="ARBA" id="ARBA00022692"/>
    </source>
</evidence>
<evidence type="ECO:0000256" key="8">
    <source>
        <dbReference type="ARBA" id="ARBA00022786"/>
    </source>
</evidence>
<keyword evidence="11 14" id="KW-0472">Membrane</keyword>
<dbReference type="GO" id="GO:0016020">
    <property type="term" value="C:membrane"/>
    <property type="evidence" value="ECO:0007669"/>
    <property type="project" value="UniProtKB-SubCell"/>
</dbReference>
<reference evidence="16 17" key="2">
    <citation type="submission" date="2020-07" db="EMBL/GenBank/DDBJ databases">
        <title>Genome assembly of wild tea tree DASZ reveals pedigree and selection history of tea varieties.</title>
        <authorList>
            <person name="Zhang W."/>
        </authorList>
    </citation>
    <scope>NUCLEOTIDE SEQUENCE [LARGE SCALE GENOMIC DNA]</scope>
    <source>
        <strain evidence="17">cv. G240</strain>
        <tissue evidence="16">Leaf</tissue>
    </source>
</reference>
<comment type="subcellular location">
    <subcellularLocation>
        <location evidence="2">Membrane</location>
        <topology evidence="2">Multi-pass membrane protein</topology>
    </subcellularLocation>
</comment>
<evidence type="ECO:0000256" key="14">
    <source>
        <dbReference type="SAM" id="Phobius"/>
    </source>
</evidence>
<dbReference type="SUPFAM" id="SSF57850">
    <property type="entry name" value="RING/U-box"/>
    <property type="match status" value="1"/>
</dbReference>
<evidence type="ECO:0000256" key="4">
    <source>
        <dbReference type="ARBA" id="ARBA00022679"/>
    </source>
</evidence>
<keyword evidence="8" id="KW-0833">Ubl conjugation pathway</keyword>
<dbReference type="EMBL" id="JACBKZ010000007">
    <property type="protein sequence ID" value="KAF5945694.1"/>
    <property type="molecule type" value="Genomic_DNA"/>
</dbReference>
<evidence type="ECO:0000259" key="15">
    <source>
        <dbReference type="PROSITE" id="PS50089"/>
    </source>
</evidence>
<evidence type="ECO:0000256" key="3">
    <source>
        <dbReference type="ARBA" id="ARBA00012483"/>
    </source>
</evidence>